<sequence length="560" mass="62809">MDVEKQMKGKDNCAEMPSGLEAWAEYLAKKALPLIESTTRYVNQLDNRSGRSVESICAKFLLDPGAVVTLLQQVNSLKRGRLSSEITTVENAIVLLGIEKSRQLLKRCKVIKLPAKAPALKQYIKQVNLAYHAGYLAHEWAMIRGSMVAKESFVQTFLFRIGEMYMWLYGLAEIAKVRNEAIKKRVPFRVAQHEIMGFDFRQLSAQMAKILNMPEMVQVCHDESNLEIPNIKAVHLASSWVSLASQSGLYTRNIRSCEKKIAELIAYTPEQATTMIHKILVEIADDTVIYQISPLARELPRTDVELPKNKPAVVLAKEANPQATLKFAAIVAPTPSAIIQAKKKPSASSETDSSAQEVESKGNIVDSSLRIEGKKKGLLSEEKPDYNPLTDKRTASEVLAELIVELTTGKLRSLPHQHLTALFLAKLKKALTLDHVIHCEVGAKGKNLRAIQFSDKETRTRLGKFWVDLTRDSVVTRLLKKSQSLWLSDTNREKLWPLLPTVVKGLINTKDFYMMTLVLNNGTHCLVYADRAVSDIELDEKTYKIFKKLCKLLGSNLESL</sequence>
<name>A0A3B0Y981_9ZZZZ</name>
<gene>
    <name evidence="3" type="ORF">MNBD_GAMMA12-3639</name>
</gene>
<dbReference type="SUPFAM" id="SSF109604">
    <property type="entry name" value="HD-domain/PDEase-like"/>
    <property type="match status" value="1"/>
</dbReference>
<dbReference type="PANTHER" id="PTHR33525">
    <property type="match status" value="1"/>
</dbReference>
<reference evidence="3" key="1">
    <citation type="submission" date="2018-06" db="EMBL/GenBank/DDBJ databases">
        <authorList>
            <person name="Zhirakovskaya E."/>
        </authorList>
    </citation>
    <scope>NUCLEOTIDE SEQUENCE</scope>
</reference>
<dbReference type="InterPro" id="IPR013976">
    <property type="entry name" value="HDOD"/>
</dbReference>
<feature type="domain" description="HDOD" evidence="2">
    <location>
        <begin position="32"/>
        <end position="227"/>
    </location>
</feature>
<dbReference type="PANTHER" id="PTHR33525:SF3">
    <property type="entry name" value="RIBONUCLEASE Y"/>
    <property type="match status" value="1"/>
</dbReference>
<dbReference type="InterPro" id="IPR052340">
    <property type="entry name" value="RNase_Y/CdgJ"/>
</dbReference>
<accession>A0A3B0Y981</accession>
<organism evidence="3">
    <name type="scientific">hydrothermal vent metagenome</name>
    <dbReference type="NCBI Taxonomy" id="652676"/>
    <lineage>
        <taxon>unclassified sequences</taxon>
        <taxon>metagenomes</taxon>
        <taxon>ecological metagenomes</taxon>
    </lineage>
</organism>
<dbReference type="Gene3D" id="1.10.3210.10">
    <property type="entry name" value="Hypothetical protein af1432"/>
    <property type="match status" value="1"/>
</dbReference>
<feature type="region of interest" description="Disordered" evidence="1">
    <location>
        <begin position="342"/>
        <end position="361"/>
    </location>
</feature>
<protein>
    <recommendedName>
        <fullName evidence="2">HDOD domain-containing protein</fullName>
    </recommendedName>
</protein>
<dbReference type="AlphaFoldDB" id="A0A3B0Y981"/>
<evidence type="ECO:0000256" key="1">
    <source>
        <dbReference type="SAM" id="MobiDB-lite"/>
    </source>
</evidence>
<dbReference type="Pfam" id="PF08668">
    <property type="entry name" value="HDOD"/>
    <property type="match status" value="1"/>
</dbReference>
<dbReference type="EMBL" id="UOFL01000130">
    <property type="protein sequence ID" value="VAW77365.1"/>
    <property type="molecule type" value="Genomic_DNA"/>
</dbReference>
<dbReference type="PROSITE" id="PS51833">
    <property type="entry name" value="HDOD"/>
    <property type="match status" value="1"/>
</dbReference>
<evidence type="ECO:0000313" key="3">
    <source>
        <dbReference type="EMBL" id="VAW77365.1"/>
    </source>
</evidence>
<proteinExistence type="predicted"/>
<feature type="compositionally biased region" description="Polar residues" evidence="1">
    <location>
        <begin position="346"/>
        <end position="357"/>
    </location>
</feature>
<evidence type="ECO:0000259" key="2">
    <source>
        <dbReference type="PROSITE" id="PS51833"/>
    </source>
</evidence>